<evidence type="ECO:0000256" key="2">
    <source>
        <dbReference type="ARBA" id="ARBA00022840"/>
    </source>
</evidence>
<reference evidence="4" key="2">
    <citation type="submission" date="2021-04" db="EMBL/GenBank/DDBJ databases">
        <authorList>
            <person name="Gilroy R."/>
        </authorList>
    </citation>
    <scope>NUCLEOTIDE SEQUENCE</scope>
    <source>
        <strain evidence="4">CHK160-9182</strain>
    </source>
</reference>
<dbReference type="EC" id="3.1.11.5" evidence="4"/>
<dbReference type="Proteomes" id="UP000823934">
    <property type="component" value="Unassembled WGS sequence"/>
</dbReference>
<evidence type="ECO:0000313" key="4">
    <source>
        <dbReference type="EMBL" id="HIW06986.1"/>
    </source>
</evidence>
<name>A0A9D1Q7R1_9GAMM</name>
<accession>A0A9D1Q7R1</accession>
<dbReference type="Gene3D" id="3.40.50.300">
    <property type="entry name" value="P-loop containing nucleotide triphosphate hydrolases"/>
    <property type="match status" value="2"/>
</dbReference>
<dbReference type="InterPro" id="IPR027785">
    <property type="entry name" value="UvrD-like_helicase_C"/>
</dbReference>
<dbReference type="EMBL" id="DXHP01000145">
    <property type="protein sequence ID" value="HIW06986.1"/>
    <property type="molecule type" value="Genomic_DNA"/>
</dbReference>
<dbReference type="GO" id="GO:0005524">
    <property type="term" value="F:ATP binding"/>
    <property type="evidence" value="ECO:0007669"/>
    <property type="project" value="UniProtKB-KW"/>
</dbReference>
<dbReference type="GO" id="GO:0009338">
    <property type="term" value="C:exodeoxyribonuclease V complex"/>
    <property type="evidence" value="ECO:0007669"/>
    <property type="project" value="InterPro"/>
</dbReference>
<reference evidence="4" key="1">
    <citation type="journal article" date="2021" name="PeerJ">
        <title>Extensive microbial diversity within the chicken gut microbiome revealed by metagenomics and culture.</title>
        <authorList>
            <person name="Gilroy R."/>
            <person name="Ravi A."/>
            <person name="Getino M."/>
            <person name="Pursley I."/>
            <person name="Horton D.L."/>
            <person name="Alikhan N.F."/>
            <person name="Baker D."/>
            <person name="Gharbi K."/>
            <person name="Hall N."/>
            <person name="Watson M."/>
            <person name="Adriaenssens E.M."/>
            <person name="Foster-Nyarko E."/>
            <person name="Jarju S."/>
            <person name="Secka A."/>
            <person name="Antonio M."/>
            <person name="Oren A."/>
            <person name="Chaudhuri R.R."/>
            <person name="La Ragione R."/>
            <person name="Hildebrand F."/>
            <person name="Pallen M.J."/>
        </authorList>
    </citation>
    <scope>NUCLEOTIDE SEQUENCE</scope>
    <source>
        <strain evidence="4">CHK160-9182</strain>
    </source>
</reference>
<evidence type="ECO:0000259" key="3">
    <source>
        <dbReference type="Pfam" id="PF13538"/>
    </source>
</evidence>
<evidence type="ECO:0000313" key="5">
    <source>
        <dbReference type="Proteomes" id="UP000823934"/>
    </source>
</evidence>
<dbReference type="CDD" id="cd18809">
    <property type="entry name" value="SF1_C_RecD"/>
    <property type="match status" value="1"/>
</dbReference>
<dbReference type="Pfam" id="PF13538">
    <property type="entry name" value="UvrD_C_2"/>
    <property type="match status" value="1"/>
</dbReference>
<dbReference type="NCBIfam" id="TIGR01447">
    <property type="entry name" value="recD"/>
    <property type="match status" value="1"/>
</dbReference>
<dbReference type="PANTHER" id="PTHR43788">
    <property type="entry name" value="DNA2/NAM7 HELICASE FAMILY MEMBER"/>
    <property type="match status" value="1"/>
</dbReference>
<gene>
    <name evidence="4" type="primary">recD</name>
    <name evidence="4" type="ORF">H9889_06635</name>
</gene>
<dbReference type="GO" id="GO:0008854">
    <property type="term" value="F:exodeoxyribonuclease V activity"/>
    <property type="evidence" value="ECO:0007669"/>
    <property type="project" value="UniProtKB-EC"/>
</dbReference>
<comment type="caution">
    <text evidence="4">The sequence shown here is derived from an EMBL/GenBank/DDBJ whole genome shotgun (WGS) entry which is preliminary data.</text>
</comment>
<evidence type="ECO:0000256" key="1">
    <source>
        <dbReference type="ARBA" id="ARBA00022741"/>
    </source>
</evidence>
<dbReference type="InterPro" id="IPR027417">
    <property type="entry name" value="P-loop_NTPase"/>
</dbReference>
<dbReference type="Gene3D" id="2.30.30.940">
    <property type="match status" value="1"/>
</dbReference>
<proteinExistence type="predicted"/>
<dbReference type="Pfam" id="PF13245">
    <property type="entry name" value="AAA_19"/>
    <property type="match status" value="1"/>
</dbReference>
<dbReference type="GO" id="GO:0017116">
    <property type="term" value="F:single-stranded DNA helicase activity"/>
    <property type="evidence" value="ECO:0007669"/>
    <property type="project" value="TreeGrafter"/>
</dbReference>
<dbReference type="GO" id="GO:0006310">
    <property type="term" value="P:DNA recombination"/>
    <property type="evidence" value="ECO:0007669"/>
    <property type="project" value="InterPro"/>
</dbReference>
<dbReference type="PANTHER" id="PTHR43788:SF6">
    <property type="entry name" value="DNA HELICASE B"/>
    <property type="match status" value="1"/>
</dbReference>
<dbReference type="GO" id="GO:0006302">
    <property type="term" value="P:double-strand break repair"/>
    <property type="evidence" value="ECO:0007669"/>
    <property type="project" value="InterPro"/>
</dbReference>
<keyword evidence="4" id="KW-0378">Hydrolase</keyword>
<sequence>RPFTILLAAPTGKAAARLSESILGQVQQLQERVQDAPIEIEEAVRAQLALIPSVGQTLHRLLVIHPFTRKPRYNHFNPLNFDVLVVDEASMIDQQMLVQLIGALPAHGRVIFLGDKDQLASVEAGAIMHELCVSENYSQAHFSRLTALLGFDAADHEKLAQELVNSELPAFNYLSFLKKSYRFRQDSALGKLATIVNNADEKKVVEQFTSIMALMGGEEALSPENQSLKYTALPIEEMALKQLLSQAFKPYVTFIKEGQGIEFAEAAFKVFSKLGVLSARRTGENGAVALNELIRKTLFPYESHREFFHGLPIMITHNSVENNLFNGDIGLILRNETGQLRAYFEGVDSARVFSIHALPKFETAFAMTIHKSQGSEFQKILLFLGDEPSVFLTKELFYTGITRAKESVQIFANDAVIQAALSGRVDRFSFIHARLSE</sequence>
<dbReference type="InterPro" id="IPR050534">
    <property type="entry name" value="Coronavir_polyprotein_1ab"/>
</dbReference>
<keyword evidence="2" id="KW-0067">ATP-binding</keyword>
<keyword evidence="1" id="KW-0547">Nucleotide-binding</keyword>
<dbReference type="SUPFAM" id="SSF52540">
    <property type="entry name" value="P-loop containing nucleoside triphosphate hydrolases"/>
    <property type="match status" value="2"/>
</dbReference>
<dbReference type="CDD" id="cd17933">
    <property type="entry name" value="DEXSc_RecD-like"/>
    <property type="match status" value="1"/>
</dbReference>
<feature type="domain" description="UvrD-like helicase C-terminal" evidence="3">
    <location>
        <begin position="364"/>
        <end position="408"/>
    </location>
</feature>
<organism evidence="4 5">
    <name type="scientific">Candidatus Ignatzschineria merdigallinarum</name>
    <dbReference type="NCBI Taxonomy" id="2838621"/>
    <lineage>
        <taxon>Bacteria</taxon>
        <taxon>Pseudomonadati</taxon>
        <taxon>Pseudomonadota</taxon>
        <taxon>Gammaproteobacteria</taxon>
        <taxon>Cardiobacteriales</taxon>
        <taxon>Ignatzschineriaceae</taxon>
        <taxon>Ignatzschineria</taxon>
    </lineage>
</organism>
<dbReference type="AlphaFoldDB" id="A0A9D1Q7R1"/>
<feature type="non-terminal residue" evidence="4">
    <location>
        <position position="1"/>
    </location>
</feature>
<dbReference type="InterPro" id="IPR006344">
    <property type="entry name" value="RecD"/>
</dbReference>
<protein>
    <submittedName>
        <fullName evidence="4">Exodeoxyribonuclease V subunit alpha</fullName>
        <ecNumber evidence="4">3.1.11.5</ecNumber>
    </submittedName>
</protein>